<keyword evidence="1" id="KW-0106">Calcium</keyword>
<accession>A0A1S3KEY0</accession>
<feature type="domain" description="EF-hand" evidence="2">
    <location>
        <begin position="96"/>
        <end position="131"/>
    </location>
</feature>
<dbReference type="SUPFAM" id="SSF47473">
    <property type="entry name" value="EF-hand"/>
    <property type="match status" value="1"/>
</dbReference>
<dbReference type="InParanoid" id="A0A1S3KEY0"/>
<keyword evidence="3" id="KW-1185">Reference proteome</keyword>
<reference evidence="4" key="1">
    <citation type="submission" date="2025-08" db="UniProtKB">
        <authorList>
            <consortium name="RefSeq"/>
        </authorList>
    </citation>
    <scope>IDENTIFICATION</scope>
    <source>
        <tissue evidence="4">Gonads</tissue>
    </source>
</reference>
<dbReference type="RefSeq" id="XP_013421188.1">
    <property type="nucleotide sequence ID" value="XM_013565734.1"/>
</dbReference>
<organism evidence="3 4">
    <name type="scientific">Lingula anatina</name>
    <name type="common">Brachiopod</name>
    <name type="synonym">Lingula unguis</name>
    <dbReference type="NCBI Taxonomy" id="7574"/>
    <lineage>
        <taxon>Eukaryota</taxon>
        <taxon>Metazoa</taxon>
        <taxon>Spiralia</taxon>
        <taxon>Lophotrochozoa</taxon>
        <taxon>Brachiopoda</taxon>
        <taxon>Linguliformea</taxon>
        <taxon>Lingulata</taxon>
        <taxon>Lingulida</taxon>
        <taxon>Linguloidea</taxon>
        <taxon>Lingulidae</taxon>
        <taxon>Lingula</taxon>
    </lineage>
</organism>
<dbReference type="OrthoDB" id="6229588at2759"/>
<dbReference type="SMART" id="SM00054">
    <property type="entry name" value="EFh"/>
    <property type="match status" value="3"/>
</dbReference>
<dbReference type="PROSITE" id="PS00018">
    <property type="entry name" value="EF_HAND_1"/>
    <property type="match status" value="2"/>
</dbReference>
<sequence length="180" mass="20748">MSVPFPNFWVRKIRSFFVLFDRDLDGIVHREDYVDKVIERAKKYLSEEKVKHFETLIAKAWDEFWGGPEGKTALTIDELITSVSPRVFSDSHFAETCKEWLTVYFQGVDANDDGYVTLSEYTAFLECFNVHPFSVTPSFEVLDTNHDGLISLEEFINTGTEYFCVTADTPAKLFWGPFLA</sequence>
<dbReference type="Gene3D" id="1.10.238.10">
    <property type="entry name" value="EF-hand"/>
    <property type="match status" value="1"/>
</dbReference>
<name>A0A1S3KEY0_LINAN</name>
<evidence type="ECO:0000256" key="1">
    <source>
        <dbReference type="ARBA" id="ARBA00022837"/>
    </source>
</evidence>
<dbReference type="STRING" id="7574.A0A1S3KEY0"/>
<protein>
    <submittedName>
        <fullName evidence="4">Sarcoplasmic calcium-binding protein</fullName>
    </submittedName>
</protein>
<evidence type="ECO:0000313" key="4">
    <source>
        <dbReference type="RefSeq" id="XP_013421188.1"/>
    </source>
</evidence>
<dbReference type="InterPro" id="IPR011992">
    <property type="entry name" value="EF-hand-dom_pair"/>
</dbReference>
<dbReference type="InterPro" id="IPR002048">
    <property type="entry name" value="EF_hand_dom"/>
</dbReference>
<dbReference type="GeneID" id="106181366"/>
<dbReference type="InterPro" id="IPR018247">
    <property type="entry name" value="EF_Hand_1_Ca_BS"/>
</dbReference>
<proteinExistence type="predicted"/>
<dbReference type="Proteomes" id="UP000085678">
    <property type="component" value="Unplaced"/>
</dbReference>
<dbReference type="PROSITE" id="PS50222">
    <property type="entry name" value="EF_HAND_2"/>
    <property type="match status" value="1"/>
</dbReference>
<dbReference type="KEGG" id="lak:106181366"/>
<gene>
    <name evidence="4" type="primary">LOC106181366</name>
</gene>
<evidence type="ECO:0000259" key="2">
    <source>
        <dbReference type="PROSITE" id="PS50222"/>
    </source>
</evidence>
<dbReference type="GO" id="GO:0005509">
    <property type="term" value="F:calcium ion binding"/>
    <property type="evidence" value="ECO:0007669"/>
    <property type="project" value="InterPro"/>
</dbReference>
<dbReference type="Pfam" id="PF13499">
    <property type="entry name" value="EF-hand_7"/>
    <property type="match status" value="1"/>
</dbReference>
<evidence type="ECO:0000313" key="3">
    <source>
        <dbReference type="Proteomes" id="UP000085678"/>
    </source>
</evidence>
<dbReference type="AlphaFoldDB" id="A0A1S3KEY0"/>